<feature type="region of interest" description="Disordered" evidence="5">
    <location>
        <begin position="313"/>
        <end position="452"/>
    </location>
</feature>
<feature type="compositionally biased region" description="Polar residues" evidence="5">
    <location>
        <begin position="192"/>
        <end position="205"/>
    </location>
</feature>
<dbReference type="PANTHER" id="PTHR45626">
    <property type="entry name" value="TRANSCRIPTION TERMINATION FACTOR 2-RELATED"/>
    <property type="match status" value="1"/>
</dbReference>
<evidence type="ECO:0000259" key="6">
    <source>
        <dbReference type="PROSITE" id="PS51192"/>
    </source>
</evidence>
<evidence type="ECO:0000259" key="7">
    <source>
        <dbReference type="PROSITE" id="PS51194"/>
    </source>
</evidence>
<dbReference type="Gene3D" id="3.40.50.300">
    <property type="entry name" value="P-loop containing nucleotide triphosphate hydrolases"/>
    <property type="match status" value="1"/>
</dbReference>
<keyword evidence="3" id="KW-0347">Helicase</keyword>
<dbReference type="InterPro" id="IPR050628">
    <property type="entry name" value="SNF2_RAD54_helicase_TF"/>
</dbReference>
<dbReference type="GO" id="GO:0005634">
    <property type="term" value="C:nucleus"/>
    <property type="evidence" value="ECO:0007669"/>
    <property type="project" value="TreeGrafter"/>
</dbReference>
<keyword evidence="9" id="KW-1185">Reference proteome</keyword>
<dbReference type="GO" id="GO:0005524">
    <property type="term" value="F:ATP binding"/>
    <property type="evidence" value="ECO:0007669"/>
    <property type="project" value="UniProtKB-KW"/>
</dbReference>
<feature type="compositionally biased region" description="Acidic residues" evidence="5">
    <location>
        <begin position="16"/>
        <end position="35"/>
    </location>
</feature>
<dbReference type="SUPFAM" id="SSF52540">
    <property type="entry name" value="P-loop containing nucleoside triphosphate hydrolases"/>
    <property type="match status" value="2"/>
</dbReference>
<feature type="compositionally biased region" description="Acidic residues" evidence="5">
    <location>
        <begin position="941"/>
        <end position="955"/>
    </location>
</feature>
<dbReference type="InterPro" id="IPR014001">
    <property type="entry name" value="Helicase_ATP-bd"/>
</dbReference>
<protein>
    <submittedName>
        <fullName evidence="8">Uncharacterized protein</fullName>
    </submittedName>
</protein>
<dbReference type="GO" id="GO:0004386">
    <property type="term" value="F:helicase activity"/>
    <property type="evidence" value="ECO:0007669"/>
    <property type="project" value="UniProtKB-KW"/>
</dbReference>
<evidence type="ECO:0000256" key="3">
    <source>
        <dbReference type="ARBA" id="ARBA00022806"/>
    </source>
</evidence>
<dbReference type="GO" id="GO:0016787">
    <property type="term" value="F:hydrolase activity"/>
    <property type="evidence" value="ECO:0007669"/>
    <property type="project" value="UniProtKB-KW"/>
</dbReference>
<evidence type="ECO:0000256" key="1">
    <source>
        <dbReference type="ARBA" id="ARBA00022741"/>
    </source>
</evidence>
<dbReference type="EMBL" id="JAPEVA010000144">
    <property type="protein sequence ID" value="KAJ4397933.1"/>
    <property type="molecule type" value="Genomic_DNA"/>
</dbReference>
<feature type="region of interest" description="Disordered" evidence="5">
    <location>
        <begin position="1"/>
        <end position="207"/>
    </location>
</feature>
<dbReference type="Gene3D" id="3.40.50.10810">
    <property type="entry name" value="Tandem AAA-ATPase domain"/>
    <property type="match status" value="1"/>
</dbReference>
<feature type="region of interest" description="Disordered" evidence="5">
    <location>
        <begin position="933"/>
        <end position="980"/>
    </location>
</feature>
<dbReference type="OrthoDB" id="448448at2759"/>
<sequence>MSNDVPENQLLPMQSDPDEMEQHYDDDEDHEDLFDEPTASMDDADDQISAEDGAQAILPQGDPAFARDVLGVEGFEEMNLDQEEQDEVQESVEDDLEPKPEPEPLEHADADLEPEQQAQRTSHKPFDDETLGDGANAPDHAATNMAVTISRPSEHNAEVDDSSSLFVPERWSSSHSPAPVPLPPRLNAVPPRQTSTPVNSASSKLSVFGRVREMQKIAQEKKAALSRARPTQMPENVDPETYLQSVTASIRAPAGAYPQPAVDEGEMEHRVALADFQRQKNHYEELRRQNNGRLGFRHDVEWMRIQGAEHARIKKRQRELAEIHPGDEQDLFPQVPDHPNEQDDESDDNFYGEGPSRKRRRSEQPRKQSKPVDFQEAELQAMRVALEADEDANPKKKTKGSANNSDSQHLQSTPRSRGSKSRSSRAPRSKAAGKSAAKGSRKNVKDRRELENATRQATSLFNANVFEQQAGVGAAEQPQWREKTKNKADALKELIASVPVADKKQSRNDMNTLLSASRDFDGRGACKVAPGGNWLVRGMTTSLKGYQVLGTAFMRRRENDDKEPRGGLMADQMGLGKTLMMLANIVNSRDAMIRTSDRGPKTTLLVASPALLTQWATEIEQHTNLGLKVMKYGAGTRVDSTHIIPLMNTHDIILTSYTEIMKSYPKNEPPIECQTAEQKIAWWKETYKNHRGVLHQMHFKRIVLDEAQAIKNHKSRTSVACRALIAPHKWALSGTPILNGLDELYPYFKFLNVPHTGSFKIFKNNYCGNGDGDNAERLLVRLSQFMIRRTHADRMFGAPILKLPQANQSTYWCDFNNVERCIYIIVHQRFAARINVWSKKGTLDRAYSNVLVMLLRLRQLTGHILMLQFVMRDLLEREDIERIKDIVKEQAASSNQKQGRTIISIRKQLDAYELREKRKAAIKAAKRAAAEEVAKKGGEYIEPESDEDDEEDDAPVEVPRDAEAEAEAESAVVHHSTERNKSGRAFGKTYDFKPYVNSLTVGESWKKKKEQAKCGECGKRPYKPWKTACGHLICSEPCYEEVMNAAAEEGKTNGTCKACGQTFFACNPCDEEEDDDFPTARGTRSKAAAREKKKRERLDREDIADDWLSLGGNEVLPSAKTMAVKAQVLNWLRENPNVKIIIYTQFRAMIRILAKICQQEGWKTEQYHGKLSLPARDKAIKEFATNPRSKILLASLRCGGLGLNLTMASKVIIIDPWWNQASEQQAFCRVFRIGQQDETFMTRMCVKETVDERLIEMQKTKQREIDEVMDDRGKRTKNLDIGDLMRLFGNIQEDAEGKPFIMVDNPDAAGGFFADQDHEGYADEF</sequence>
<evidence type="ECO:0000256" key="5">
    <source>
        <dbReference type="SAM" id="MobiDB-lite"/>
    </source>
</evidence>
<feature type="compositionally biased region" description="Basic and acidic residues" evidence="5">
    <location>
        <begin position="318"/>
        <end position="327"/>
    </location>
</feature>
<dbReference type="PANTHER" id="PTHR45626:SF17">
    <property type="entry name" value="HELICASE-LIKE TRANSCRIPTION FACTOR"/>
    <property type="match status" value="1"/>
</dbReference>
<dbReference type="GO" id="GO:0006281">
    <property type="term" value="P:DNA repair"/>
    <property type="evidence" value="ECO:0007669"/>
    <property type="project" value="TreeGrafter"/>
</dbReference>
<dbReference type="PROSITE" id="PS51194">
    <property type="entry name" value="HELICASE_CTER"/>
    <property type="match status" value="1"/>
</dbReference>
<keyword evidence="1" id="KW-0547">Nucleotide-binding</keyword>
<keyword evidence="4" id="KW-0067">ATP-binding</keyword>
<accession>A0A9W8Z7A7</accession>
<name>A0A9W8Z7A7_9PLEO</name>
<comment type="caution">
    <text evidence="8">The sequence shown here is derived from an EMBL/GenBank/DDBJ whole genome shotgun (WGS) entry which is preliminary data.</text>
</comment>
<feature type="domain" description="Helicase ATP-binding" evidence="6">
    <location>
        <begin position="558"/>
        <end position="754"/>
    </location>
</feature>
<feature type="domain" description="Helicase C-terminal" evidence="7">
    <location>
        <begin position="1124"/>
        <end position="1273"/>
    </location>
</feature>
<dbReference type="InterPro" id="IPR001650">
    <property type="entry name" value="Helicase_C-like"/>
</dbReference>
<gene>
    <name evidence="8" type="ORF">N0V91_010569</name>
</gene>
<dbReference type="InterPro" id="IPR049730">
    <property type="entry name" value="SNF2/RAD54-like_C"/>
</dbReference>
<dbReference type="PROSITE" id="PS51192">
    <property type="entry name" value="HELICASE_ATP_BIND_1"/>
    <property type="match status" value="1"/>
</dbReference>
<dbReference type="SMART" id="SM00490">
    <property type="entry name" value="HELICc"/>
    <property type="match status" value="1"/>
</dbReference>
<dbReference type="InterPro" id="IPR000330">
    <property type="entry name" value="SNF2_N"/>
</dbReference>
<dbReference type="Proteomes" id="UP001140510">
    <property type="component" value="Unassembled WGS sequence"/>
</dbReference>
<reference evidence="8" key="1">
    <citation type="submission" date="2022-10" db="EMBL/GenBank/DDBJ databases">
        <title>Tapping the CABI collections for fungal endophytes: first genome assemblies for Collariella, Neodidymelliopsis, Ascochyta clinopodiicola, Didymella pomorum, Didymosphaeria variabile, Neocosmospora piperis and Neocucurbitaria cava.</title>
        <authorList>
            <person name="Hill R."/>
        </authorList>
    </citation>
    <scope>NUCLEOTIDE SEQUENCE</scope>
    <source>
        <strain evidence="8">IMI 355091</strain>
    </source>
</reference>
<dbReference type="FunFam" id="3.40.50.300:FF:003823">
    <property type="entry name" value="SNF2 family helicase, putative"/>
    <property type="match status" value="1"/>
</dbReference>
<dbReference type="InterPro" id="IPR027417">
    <property type="entry name" value="P-loop_NTPase"/>
</dbReference>
<feature type="compositionally biased region" description="Acidic residues" evidence="5">
    <location>
        <begin position="74"/>
        <end position="96"/>
    </location>
</feature>
<dbReference type="SMART" id="SM00487">
    <property type="entry name" value="DEXDc"/>
    <property type="match status" value="1"/>
</dbReference>
<evidence type="ECO:0000256" key="2">
    <source>
        <dbReference type="ARBA" id="ARBA00022801"/>
    </source>
</evidence>
<evidence type="ECO:0000256" key="4">
    <source>
        <dbReference type="ARBA" id="ARBA00022840"/>
    </source>
</evidence>
<feature type="region of interest" description="Disordered" evidence="5">
    <location>
        <begin position="1073"/>
        <end position="1095"/>
    </location>
</feature>
<dbReference type="CDD" id="cd18793">
    <property type="entry name" value="SF2_C_SNF"/>
    <property type="match status" value="1"/>
</dbReference>
<keyword evidence="2" id="KW-0378">Hydrolase</keyword>
<feature type="compositionally biased region" description="Polar residues" evidence="5">
    <location>
        <begin position="400"/>
        <end position="413"/>
    </location>
</feature>
<proteinExistence type="predicted"/>
<dbReference type="GO" id="GO:0008094">
    <property type="term" value="F:ATP-dependent activity, acting on DNA"/>
    <property type="evidence" value="ECO:0007669"/>
    <property type="project" value="TreeGrafter"/>
</dbReference>
<evidence type="ECO:0000313" key="8">
    <source>
        <dbReference type="EMBL" id="KAJ4397933.1"/>
    </source>
</evidence>
<feature type="compositionally biased region" description="Basic and acidic residues" evidence="5">
    <location>
        <begin position="97"/>
        <end position="110"/>
    </location>
</feature>
<dbReference type="CDD" id="cd18008">
    <property type="entry name" value="DEXDc_SHPRH-like"/>
    <property type="match status" value="1"/>
</dbReference>
<feature type="compositionally biased region" description="Basic residues" evidence="5">
    <location>
        <begin position="417"/>
        <end position="428"/>
    </location>
</feature>
<feature type="compositionally biased region" description="Low complexity" evidence="5">
    <location>
        <begin position="429"/>
        <end position="438"/>
    </location>
</feature>
<evidence type="ECO:0000313" key="9">
    <source>
        <dbReference type="Proteomes" id="UP001140510"/>
    </source>
</evidence>
<dbReference type="Pfam" id="PF00176">
    <property type="entry name" value="SNF2-rel_dom"/>
    <property type="match status" value="1"/>
</dbReference>
<dbReference type="Pfam" id="PF00271">
    <property type="entry name" value="Helicase_C"/>
    <property type="match status" value="1"/>
</dbReference>
<organism evidence="8 9">
    <name type="scientific">Didymella pomorum</name>
    <dbReference type="NCBI Taxonomy" id="749634"/>
    <lineage>
        <taxon>Eukaryota</taxon>
        <taxon>Fungi</taxon>
        <taxon>Dikarya</taxon>
        <taxon>Ascomycota</taxon>
        <taxon>Pezizomycotina</taxon>
        <taxon>Dothideomycetes</taxon>
        <taxon>Pleosporomycetidae</taxon>
        <taxon>Pleosporales</taxon>
        <taxon>Pleosporineae</taxon>
        <taxon>Didymellaceae</taxon>
        <taxon>Didymella</taxon>
    </lineage>
</organism>
<dbReference type="InterPro" id="IPR038718">
    <property type="entry name" value="SNF2-like_sf"/>
</dbReference>